<evidence type="ECO:0000256" key="1">
    <source>
        <dbReference type="SAM" id="MobiDB-lite"/>
    </source>
</evidence>
<sequence>MCSSLSQVSSGGSKVKSEASEKIGPPPVLKVSAISIKEEPDYGIEDVVIKEEPFLYGNEFGEGGSAPAAGDAAAVADISGASTSKQHNRLGCSQHGVVPAGAGQLQQHVHLEHPASGPHRCSKYTSSSGIGLQRHINAMHSTETSFQFPICGCLFSSFVFLAFLLVKYGYGGHLSVIIVVVVRCDRHLGGGEALVVGGGQALEEGGNGRRQGGWPGKPLPPLGCPTVRRR</sequence>
<dbReference type="Proteomes" id="UP000694843">
    <property type="component" value="Unplaced"/>
</dbReference>
<organism evidence="2 3">
    <name type="scientific">Hyalella azteca</name>
    <name type="common">Amphipod</name>
    <dbReference type="NCBI Taxonomy" id="294128"/>
    <lineage>
        <taxon>Eukaryota</taxon>
        <taxon>Metazoa</taxon>
        <taxon>Ecdysozoa</taxon>
        <taxon>Arthropoda</taxon>
        <taxon>Crustacea</taxon>
        <taxon>Multicrustacea</taxon>
        <taxon>Malacostraca</taxon>
        <taxon>Eumalacostraca</taxon>
        <taxon>Peracarida</taxon>
        <taxon>Amphipoda</taxon>
        <taxon>Senticaudata</taxon>
        <taxon>Talitrida</taxon>
        <taxon>Talitroidea</taxon>
        <taxon>Hyalellidae</taxon>
        <taxon>Hyalella</taxon>
    </lineage>
</organism>
<keyword evidence="2" id="KW-1185">Reference proteome</keyword>
<evidence type="ECO:0000313" key="2">
    <source>
        <dbReference type="Proteomes" id="UP000694843"/>
    </source>
</evidence>
<protein>
    <submittedName>
        <fullName evidence="3">Uncharacterized protein LOC108667913</fullName>
    </submittedName>
</protein>
<accession>A0A8B7NAA4</accession>
<reference evidence="3" key="1">
    <citation type="submission" date="2025-08" db="UniProtKB">
        <authorList>
            <consortium name="RefSeq"/>
        </authorList>
    </citation>
    <scope>IDENTIFICATION</scope>
    <source>
        <tissue evidence="3">Whole organism</tissue>
    </source>
</reference>
<gene>
    <name evidence="3" type="primary">LOC108667913</name>
</gene>
<name>A0A8B7NAA4_HYAAZ</name>
<dbReference type="AlphaFoldDB" id="A0A8B7NAA4"/>
<dbReference type="RefSeq" id="XP_018010501.1">
    <property type="nucleotide sequence ID" value="XM_018155012.1"/>
</dbReference>
<proteinExistence type="predicted"/>
<dbReference type="GeneID" id="108667913"/>
<feature type="compositionally biased region" description="Low complexity" evidence="1">
    <location>
        <begin position="1"/>
        <end position="14"/>
    </location>
</feature>
<feature type="region of interest" description="Disordered" evidence="1">
    <location>
        <begin position="1"/>
        <end position="23"/>
    </location>
</feature>
<dbReference type="KEGG" id="hazt:108667913"/>
<feature type="region of interest" description="Disordered" evidence="1">
    <location>
        <begin position="205"/>
        <end position="230"/>
    </location>
</feature>
<evidence type="ECO:0000313" key="3">
    <source>
        <dbReference type="RefSeq" id="XP_018010501.1"/>
    </source>
</evidence>